<dbReference type="EMBL" id="JAHCVI010000001">
    <property type="protein sequence ID" value="KAG7290552.1"/>
    <property type="molecule type" value="Genomic_DNA"/>
</dbReference>
<reference evidence="2" key="1">
    <citation type="submission" date="2023-02" db="EMBL/GenBank/DDBJ databases">
        <authorList>
            <person name="Palmer J.M."/>
        </authorList>
    </citation>
    <scope>NUCLEOTIDE SEQUENCE</scope>
    <source>
        <strain evidence="2">FW57</strain>
    </source>
</reference>
<dbReference type="Gene3D" id="3.10.350.10">
    <property type="entry name" value="LysM domain"/>
    <property type="match status" value="1"/>
</dbReference>
<dbReference type="InterPro" id="IPR036779">
    <property type="entry name" value="LysM_dom_sf"/>
</dbReference>
<comment type="caution">
    <text evidence="2">The sequence shown here is derived from an EMBL/GenBank/DDBJ whole genome shotgun (WGS) entry which is preliminary data.</text>
</comment>
<feature type="region of interest" description="Disordered" evidence="1">
    <location>
        <begin position="157"/>
        <end position="207"/>
    </location>
</feature>
<evidence type="ECO:0008006" key="4">
    <source>
        <dbReference type="Google" id="ProtNLM"/>
    </source>
</evidence>
<evidence type="ECO:0000313" key="3">
    <source>
        <dbReference type="Proteomes" id="UP001197093"/>
    </source>
</evidence>
<protein>
    <recommendedName>
        <fullName evidence="4">LysM domain-containing protein</fullName>
    </recommendedName>
</protein>
<dbReference type="AlphaFoldDB" id="A0AAD4HZZ9"/>
<organism evidence="2 3">
    <name type="scientific">Staphylotrichum longicolle</name>
    <dbReference type="NCBI Taxonomy" id="669026"/>
    <lineage>
        <taxon>Eukaryota</taxon>
        <taxon>Fungi</taxon>
        <taxon>Dikarya</taxon>
        <taxon>Ascomycota</taxon>
        <taxon>Pezizomycotina</taxon>
        <taxon>Sordariomycetes</taxon>
        <taxon>Sordariomycetidae</taxon>
        <taxon>Sordariales</taxon>
        <taxon>Chaetomiaceae</taxon>
        <taxon>Staphylotrichum</taxon>
    </lineage>
</organism>
<gene>
    <name evidence="2" type="ORF">NEMBOFW57_000555</name>
</gene>
<name>A0AAD4HZZ9_9PEZI</name>
<dbReference type="Proteomes" id="UP001197093">
    <property type="component" value="Unassembled WGS sequence"/>
</dbReference>
<evidence type="ECO:0000256" key="1">
    <source>
        <dbReference type="SAM" id="MobiDB-lite"/>
    </source>
</evidence>
<proteinExistence type="predicted"/>
<evidence type="ECO:0000313" key="2">
    <source>
        <dbReference type="EMBL" id="KAG7290552.1"/>
    </source>
</evidence>
<sequence length="207" mass="22906">MSQEACCTCAALLAAVPRVSFHHLRHPPDPNPDTLLSLSLQYNLAPSTLRRHNRLPNDADYLLAARHTLLIPTTTTTTTDTPDEKRPAGPVAAVVSLSPHPPESAAERERKVTIRRWMVACKEPDYDTAVVYLEESGYDFQAAVRRYREDGEWERRHPLHAHDNSSSSGGGGGAKQRWKGKGKREEKGLASGSGEGGGRMKWFRIAK</sequence>
<keyword evidence="3" id="KW-1185">Reference proteome</keyword>
<accession>A0AAD4HZZ9</accession>